<dbReference type="Proteomes" id="UP000076021">
    <property type="component" value="Chromosome"/>
</dbReference>
<dbReference type="Pfam" id="PF00501">
    <property type="entry name" value="AMP-binding"/>
    <property type="match status" value="1"/>
</dbReference>
<reference evidence="2 3" key="1">
    <citation type="journal article" date="2016" name="Genome Announc.">
        <title>Whole-Genome Sequence of Rummeliibacillus stabekisii Strain PP9 Isolated from Antarctic Soil.</title>
        <authorList>
            <person name="da Mota F.F."/>
            <person name="Vollu R.E."/>
            <person name="Jurelevicius D."/>
            <person name="Seldin L."/>
        </authorList>
    </citation>
    <scope>NUCLEOTIDE SEQUENCE [LARGE SCALE GENOMIC DNA]</scope>
    <source>
        <strain evidence="2 3">PP9</strain>
    </source>
</reference>
<organism evidence="2 3">
    <name type="scientific">Rummeliibacillus stabekisii</name>
    <dbReference type="NCBI Taxonomy" id="241244"/>
    <lineage>
        <taxon>Bacteria</taxon>
        <taxon>Bacillati</taxon>
        <taxon>Bacillota</taxon>
        <taxon>Bacilli</taxon>
        <taxon>Bacillales</taxon>
        <taxon>Caryophanaceae</taxon>
        <taxon>Rummeliibacillus</taxon>
    </lineage>
</organism>
<dbReference type="PANTHER" id="PTHR43767">
    <property type="entry name" value="LONG-CHAIN-FATTY-ACID--COA LIGASE"/>
    <property type="match status" value="1"/>
</dbReference>
<reference evidence="3" key="2">
    <citation type="submission" date="2016-03" db="EMBL/GenBank/DDBJ databases">
        <authorList>
            <person name="Ploux O."/>
        </authorList>
    </citation>
    <scope>NUCLEOTIDE SEQUENCE [LARGE SCALE GENOMIC DNA]</scope>
    <source>
        <strain evidence="3">PP9</strain>
    </source>
</reference>
<gene>
    <name evidence="2" type="ORF">ATY39_10215</name>
</gene>
<dbReference type="STRING" id="241244.ATY39_10215"/>
<dbReference type="Gene3D" id="3.30.300.30">
    <property type="match status" value="1"/>
</dbReference>
<dbReference type="SUPFAM" id="SSF56801">
    <property type="entry name" value="Acetyl-CoA synthetase-like"/>
    <property type="match status" value="1"/>
</dbReference>
<evidence type="ECO:0000313" key="2">
    <source>
        <dbReference type="EMBL" id="AMW99780.1"/>
    </source>
</evidence>
<dbReference type="Gene3D" id="3.40.50.12780">
    <property type="entry name" value="N-terminal domain of ligase-like"/>
    <property type="match status" value="1"/>
</dbReference>
<sequence>MRPKISCYLQEKLPKLQILPMYGLTECKRVSILPPGQLKNHKGSVGLSLRGTTTRVVDAQGKDVPTGEAGELVVSGPHLMAGYYKDEILTKEKYKYNEKTGETELYTGDIFKKDTEGYLYFLSRTQFYIKKRGQRVSPLVIESYINELNGVLDSVVVPLRINDQSEDLIVCFVRVKNEVNFDDLVVLIKTNLPTLYRPEQIFSYKSNFPYSANGKINRRKLITIANKLLSNNKGV</sequence>
<dbReference type="InterPro" id="IPR045851">
    <property type="entry name" value="AMP-bd_C_sf"/>
</dbReference>
<keyword evidence="3" id="KW-1185">Reference proteome</keyword>
<dbReference type="KEGG" id="rst:ATY39_10215"/>
<feature type="domain" description="AMP-dependent synthetase/ligase" evidence="1">
    <location>
        <begin position="9"/>
        <end position="84"/>
    </location>
</feature>
<dbReference type="InterPro" id="IPR000873">
    <property type="entry name" value="AMP-dep_synth/lig_dom"/>
</dbReference>
<dbReference type="InterPro" id="IPR050237">
    <property type="entry name" value="ATP-dep_AMP-bd_enzyme"/>
</dbReference>
<evidence type="ECO:0000313" key="3">
    <source>
        <dbReference type="Proteomes" id="UP000076021"/>
    </source>
</evidence>
<dbReference type="OrthoDB" id="9757771at2"/>
<dbReference type="AlphaFoldDB" id="A0A143HE64"/>
<protein>
    <recommendedName>
        <fullName evidence="1">AMP-dependent synthetase/ligase domain-containing protein</fullName>
    </recommendedName>
</protein>
<dbReference type="EMBL" id="CP014806">
    <property type="protein sequence ID" value="AMW99780.1"/>
    <property type="molecule type" value="Genomic_DNA"/>
</dbReference>
<accession>A0A143HE64</accession>
<proteinExistence type="predicted"/>
<dbReference type="GO" id="GO:0016878">
    <property type="term" value="F:acid-thiol ligase activity"/>
    <property type="evidence" value="ECO:0007669"/>
    <property type="project" value="UniProtKB-ARBA"/>
</dbReference>
<evidence type="ECO:0000259" key="1">
    <source>
        <dbReference type="Pfam" id="PF00501"/>
    </source>
</evidence>
<dbReference type="PANTHER" id="PTHR43767:SF1">
    <property type="entry name" value="NONRIBOSOMAL PEPTIDE SYNTHASE PES1 (EUROFUNG)-RELATED"/>
    <property type="match status" value="1"/>
</dbReference>
<name>A0A143HE64_9BACL</name>
<dbReference type="InterPro" id="IPR042099">
    <property type="entry name" value="ANL_N_sf"/>
</dbReference>